<dbReference type="PIRSF" id="PIRSF500176">
    <property type="entry name" value="L_ASNase"/>
    <property type="match status" value="1"/>
</dbReference>
<feature type="compositionally biased region" description="Polar residues" evidence="6">
    <location>
        <begin position="9"/>
        <end position="18"/>
    </location>
</feature>
<protein>
    <recommendedName>
        <fullName evidence="3">L-asparaginase</fullName>
    </recommendedName>
</protein>
<dbReference type="EMBL" id="MWPH01000003">
    <property type="protein sequence ID" value="OVE83367.1"/>
    <property type="molecule type" value="Genomic_DNA"/>
</dbReference>
<organism evidence="9 10">
    <name type="scientific">Natronolimnobius baerhuensis</name>
    <dbReference type="NCBI Taxonomy" id="253108"/>
    <lineage>
        <taxon>Archaea</taxon>
        <taxon>Methanobacteriati</taxon>
        <taxon>Methanobacteriota</taxon>
        <taxon>Stenosarchaea group</taxon>
        <taxon>Halobacteria</taxon>
        <taxon>Halobacteriales</taxon>
        <taxon>Natrialbaceae</taxon>
        <taxon>Natronolimnobius</taxon>
    </lineage>
</organism>
<evidence type="ECO:0000256" key="2">
    <source>
        <dbReference type="ARBA" id="ARBA00022801"/>
    </source>
</evidence>
<evidence type="ECO:0000313" key="9">
    <source>
        <dbReference type="EMBL" id="OVE83367.1"/>
    </source>
</evidence>
<keyword evidence="2" id="KW-0378">Hydrolase</keyword>
<dbReference type="RefSeq" id="WP_054863704.1">
    <property type="nucleotide sequence ID" value="NZ_MWPH01000003.1"/>
</dbReference>
<evidence type="ECO:0000256" key="4">
    <source>
        <dbReference type="PROSITE-ProRule" id="PRU10099"/>
    </source>
</evidence>
<dbReference type="SMART" id="SM00870">
    <property type="entry name" value="Asparaginase"/>
    <property type="match status" value="1"/>
</dbReference>
<dbReference type="PRINTS" id="PR00139">
    <property type="entry name" value="ASNGLNASE"/>
</dbReference>
<evidence type="ECO:0000256" key="1">
    <source>
        <dbReference type="ARBA" id="ARBA00010518"/>
    </source>
</evidence>
<evidence type="ECO:0000313" key="10">
    <source>
        <dbReference type="Proteomes" id="UP000196084"/>
    </source>
</evidence>
<dbReference type="Pfam" id="PF00710">
    <property type="entry name" value="Asparaginase"/>
    <property type="match status" value="1"/>
</dbReference>
<proteinExistence type="inferred from homology"/>
<dbReference type="PROSITE" id="PS00917">
    <property type="entry name" value="ASN_GLN_ASE_2"/>
    <property type="match status" value="1"/>
</dbReference>
<dbReference type="InterPro" id="IPR027473">
    <property type="entry name" value="L-asparaginase_C"/>
</dbReference>
<gene>
    <name evidence="9" type="ORF">B2G88_12955</name>
</gene>
<dbReference type="OrthoDB" id="85706at2157"/>
<dbReference type="GO" id="GO:0006528">
    <property type="term" value="P:asparagine metabolic process"/>
    <property type="evidence" value="ECO:0007669"/>
    <property type="project" value="InterPro"/>
</dbReference>
<feature type="region of interest" description="Disordered" evidence="6">
    <location>
        <begin position="1"/>
        <end position="28"/>
    </location>
</feature>
<evidence type="ECO:0000256" key="6">
    <source>
        <dbReference type="SAM" id="MobiDB-lite"/>
    </source>
</evidence>
<dbReference type="SUPFAM" id="SSF53774">
    <property type="entry name" value="Glutaminase/Asparaginase"/>
    <property type="match status" value="1"/>
</dbReference>
<dbReference type="InterPro" id="IPR040919">
    <property type="entry name" value="Asparaginase_C"/>
</dbReference>
<comment type="similarity">
    <text evidence="1">Belongs to the asparaginase 1 family.</text>
</comment>
<dbReference type="Proteomes" id="UP000196084">
    <property type="component" value="Unassembled WGS sequence"/>
</dbReference>
<comment type="caution">
    <text evidence="9">The sequence shown here is derived from an EMBL/GenBank/DDBJ whole genome shotgun (WGS) entry which is preliminary data.</text>
</comment>
<dbReference type="FunFam" id="3.40.50.1170:FF:000001">
    <property type="entry name" value="L-asparaginase 2"/>
    <property type="match status" value="1"/>
</dbReference>
<dbReference type="InterPro" id="IPR027474">
    <property type="entry name" value="L-asparaginase_N"/>
</dbReference>
<dbReference type="CDD" id="cd08964">
    <property type="entry name" value="L-asparaginase_II"/>
    <property type="match status" value="1"/>
</dbReference>
<dbReference type="InterPro" id="IPR027475">
    <property type="entry name" value="Asparaginase/glutaminase_AS2"/>
</dbReference>
<dbReference type="InterPro" id="IPR004550">
    <property type="entry name" value="AsnASE_II"/>
</dbReference>
<evidence type="ECO:0000259" key="8">
    <source>
        <dbReference type="Pfam" id="PF17763"/>
    </source>
</evidence>
<dbReference type="Pfam" id="PF17763">
    <property type="entry name" value="Asparaginase_C"/>
    <property type="match status" value="1"/>
</dbReference>
<dbReference type="InterPro" id="IPR006034">
    <property type="entry name" value="Asparaginase/glutaminase-like"/>
</dbReference>
<dbReference type="AlphaFoldDB" id="A0A202E551"/>
<name>A0A202E551_9EURY</name>
<dbReference type="Gene3D" id="3.40.50.40">
    <property type="match status" value="1"/>
</dbReference>
<dbReference type="PANTHER" id="PTHR11707:SF28">
    <property type="entry name" value="60 KDA LYSOPHOSPHOLIPASE"/>
    <property type="match status" value="1"/>
</dbReference>
<feature type="active site" evidence="4">
    <location>
        <position position="12"/>
    </location>
</feature>
<dbReference type="PROSITE" id="PS00144">
    <property type="entry name" value="ASN_GLN_ASE_1"/>
    <property type="match status" value="1"/>
</dbReference>
<accession>A0A202E551</accession>
<dbReference type="GO" id="GO:0004067">
    <property type="term" value="F:asparaginase activity"/>
    <property type="evidence" value="ECO:0007669"/>
    <property type="project" value="UniProtKB-UniRule"/>
</dbReference>
<evidence type="ECO:0000259" key="7">
    <source>
        <dbReference type="Pfam" id="PF00710"/>
    </source>
</evidence>
<dbReference type="PANTHER" id="PTHR11707">
    <property type="entry name" value="L-ASPARAGINASE"/>
    <property type="match status" value="1"/>
</dbReference>
<feature type="active site" evidence="5">
    <location>
        <position position="86"/>
    </location>
</feature>
<dbReference type="InterPro" id="IPR020827">
    <property type="entry name" value="Asparaginase/glutaminase_AS1"/>
</dbReference>
<dbReference type="InterPro" id="IPR036152">
    <property type="entry name" value="Asp/glu_Ase-like_sf"/>
</dbReference>
<feature type="domain" description="Asparaginase/glutaminase C-terminal" evidence="8">
    <location>
        <begin position="204"/>
        <end position="314"/>
    </location>
</feature>
<dbReference type="SFLD" id="SFLDS00057">
    <property type="entry name" value="Glutaminase/Asparaginase"/>
    <property type="match status" value="1"/>
</dbReference>
<feature type="domain" description="L-asparaginase N-terminal" evidence="7">
    <location>
        <begin position="4"/>
        <end position="188"/>
    </location>
</feature>
<keyword evidence="10" id="KW-1185">Reference proteome</keyword>
<dbReference type="InterPro" id="IPR037152">
    <property type="entry name" value="L-asparaginase_N_sf"/>
</dbReference>
<dbReference type="PIRSF" id="PIRSF001220">
    <property type="entry name" value="L-ASNase_gatD"/>
    <property type="match status" value="1"/>
</dbReference>
<dbReference type="Gene3D" id="3.40.50.1170">
    <property type="entry name" value="L-asparaginase, N-terminal domain"/>
    <property type="match status" value="1"/>
</dbReference>
<evidence type="ECO:0000256" key="5">
    <source>
        <dbReference type="PROSITE-ProRule" id="PRU10100"/>
    </source>
</evidence>
<evidence type="ECO:0000256" key="3">
    <source>
        <dbReference type="ARBA" id="ARBA00070292"/>
    </source>
</evidence>
<sequence>MPHVRVLSTGGTIASTAGPNGATPGKSGTELVDAVPELEDSATVDVESVCDELSFHLSMANVRSMLEGVEQAAADGVDGVVVTHGTDTMEESAYFLDLVLEESVPVVFTGAQRPADAPGADGPANLLAAVQTAADERFESGVYVAFADQIHAARWVTKARSSRPDAYASPDSGPVAELTVDGLALTREPTSESVSLPAVEPTARVEVHTTGVGVDSRALERAREDGVDGIVLAASGIGNTTPEIGDAVGDLVDSGLPVVVATRCFEGGVAARYGGPGGGQTLRDHGAIPAGNLPPWKARIKLMLVLSSDDGPDARAAFKRQRGGASE</sequence>
<dbReference type="PROSITE" id="PS51732">
    <property type="entry name" value="ASN_GLN_ASE_3"/>
    <property type="match status" value="1"/>
</dbReference>
<reference evidence="9 10" key="1">
    <citation type="submission" date="2017-02" db="EMBL/GenBank/DDBJ databases">
        <title>Natronthermophilus aegyptiacus gen. nov.,sp. nov., an aerobic, extremely halophilic alkalithermophilic archaeon isolated from the athalassohaline Wadi An Natrun, Egypt.</title>
        <authorList>
            <person name="Zhao B."/>
        </authorList>
    </citation>
    <scope>NUCLEOTIDE SEQUENCE [LARGE SCALE GENOMIC DNA]</scope>
    <source>
        <strain evidence="9 10">CGMCC 1.3597</strain>
    </source>
</reference>